<dbReference type="AlphaFoldDB" id="A0A1B0DMV0"/>
<dbReference type="EMBL" id="AJVK01037604">
    <property type="status" value="NOT_ANNOTATED_CDS"/>
    <property type="molecule type" value="Genomic_DNA"/>
</dbReference>
<sequence>MLPNFWTIIGVILVIRIGHAERAANTDLRDDAPDMFEPRLSITVSAKDHRVEVSWYYSQYEEGDVIVVTDEDPVGIFRQKYPEAPMEEMYREGSGLFEGGSGSGNGDEVEPSLLSVLPLYDPSSSNYDEIVTRSRRRVNVNWQYGPFYKDVLVELYPQDKQGWQTTDIVFDRSLPKKVTKYTSCYGYWATILRSDGRFRCFRAYPTWMNDIRGKIENLRFKDLFIPGTHDSSSYTENFLPHNETIVTKYTLTQDDDIRTQLMHGIRYLDIRVGYYRASKPQFWANHGIAQQHPLHEVLQQIKDFVKETNEIVIVDIQEFPVGFGKTKDIHRLLVNFLHQELSDVLVGADISWRACLKQIWATKRNVLLAYDKGSIVYEFGSLLFESVEQ</sequence>
<dbReference type="EMBL" id="AJVK01037603">
    <property type="status" value="NOT_ANNOTATED_CDS"/>
    <property type="molecule type" value="Genomic_DNA"/>
</dbReference>
<evidence type="ECO:0000313" key="3">
    <source>
        <dbReference type="Proteomes" id="UP000092462"/>
    </source>
</evidence>
<dbReference type="SUPFAM" id="SSF51695">
    <property type="entry name" value="PLC-like phosphodiesterases"/>
    <property type="match status" value="1"/>
</dbReference>
<name>A0A1B0DMV0_PHLPP</name>
<dbReference type="PANTHER" id="PTHR13593">
    <property type="match status" value="1"/>
</dbReference>
<dbReference type="PANTHER" id="PTHR13593:SF149">
    <property type="entry name" value="PHOSPHATIDYLINOSITOL-SPECIFIC PHOSPHOLIPASE C X DOMAIN CONTAINING, ISOFORM A"/>
    <property type="match status" value="1"/>
</dbReference>
<evidence type="ECO:0000313" key="2">
    <source>
        <dbReference type="EnsemblMetazoa" id="PPAI009692-PA"/>
    </source>
</evidence>
<dbReference type="SMART" id="SM00148">
    <property type="entry name" value="PLCXc"/>
    <property type="match status" value="1"/>
</dbReference>
<dbReference type="PROSITE" id="PS50007">
    <property type="entry name" value="PIPLC_X_DOMAIN"/>
    <property type="match status" value="1"/>
</dbReference>
<feature type="domain" description="Phosphatidylinositol-specific phospholipase C X" evidence="1">
    <location>
        <begin position="214"/>
        <end position="348"/>
    </location>
</feature>
<evidence type="ECO:0000259" key="1">
    <source>
        <dbReference type="SMART" id="SM00148"/>
    </source>
</evidence>
<accession>A0A1B0DMV0</accession>
<dbReference type="InterPro" id="IPR000909">
    <property type="entry name" value="PLipase_C_PInositol-sp_X_dom"/>
</dbReference>
<dbReference type="Pfam" id="PF00388">
    <property type="entry name" value="PI-PLC-X"/>
    <property type="match status" value="1"/>
</dbReference>
<proteinExistence type="predicted"/>
<reference evidence="2" key="1">
    <citation type="submission" date="2022-08" db="UniProtKB">
        <authorList>
            <consortium name="EnsemblMetazoa"/>
        </authorList>
    </citation>
    <scope>IDENTIFICATION</scope>
    <source>
        <strain evidence="2">Israel</strain>
    </source>
</reference>
<protein>
    <recommendedName>
        <fullName evidence="1">Phosphatidylinositol-specific phospholipase C X domain-containing protein</fullName>
    </recommendedName>
</protein>
<dbReference type="VEuPathDB" id="VectorBase:PPAPM1_004137"/>
<organism evidence="2 3">
    <name type="scientific">Phlebotomus papatasi</name>
    <name type="common">Sandfly</name>
    <dbReference type="NCBI Taxonomy" id="29031"/>
    <lineage>
        <taxon>Eukaryota</taxon>
        <taxon>Metazoa</taxon>
        <taxon>Ecdysozoa</taxon>
        <taxon>Arthropoda</taxon>
        <taxon>Hexapoda</taxon>
        <taxon>Insecta</taxon>
        <taxon>Pterygota</taxon>
        <taxon>Neoptera</taxon>
        <taxon>Endopterygota</taxon>
        <taxon>Diptera</taxon>
        <taxon>Nematocera</taxon>
        <taxon>Psychodoidea</taxon>
        <taxon>Psychodidae</taxon>
        <taxon>Phlebotomus</taxon>
        <taxon>Phlebotomus</taxon>
    </lineage>
</organism>
<dbReference type="GO" id="GO:0006629">
    <property type="term" value="P:lipid metabolic process"/>
    <property type="evidence" value="ECO:0007669"/>
    <property type="project" value="InterPro"/>
</dbReference>
<keyword evidence="3" id="KW-1185">Reference proteome</keyword>
<dbReference type="Gene3D" id="3.20.20.190">
    <property type="entry name" value="Phosphatidylinositol (PI) phosphodiesterase"/>
    <property type="match status" value="1"/>
</dbReference>
<dbReference type="VEuPathDB" id="VectorBase:PPAI009692"/>
<dbReference type="GO" id="GO:0008081">
    <property type="term" value="F:phosphoric diester hydrolase activity"/>
    <property type="evidence" value="ECO:0007669"/>
    <property type="project" value="InterPro"/>
</dbReference>
<dbReference type="EnsemblMetazoa" id="PPAI009692-RA">
    <property type="protein sequence ID" value="PPAI009692-PA"/>
    <property type="gene ID" value="PPAI009692"/>
</dbReference>
<dbReference type="InterPro" id="IPR051057">
    <property type="entry name" value="PI-PLC_domain"/>
</dbReference>
<dbReference type="InterPro" id="IPR017946">
    <property type="entry name" value="PLC-like_Pdiesterase_TIM-brl"/>
</dbReference>
<dbReference type="Proteomes" id="UP000092462">
    <property type="component" value="Unassembled WGS sequence"/>
</dbReference>